<evidence type="ECO:0000313" key="1">
    <source>
        <dbReference type="Proteomes" id="UP000887563"/>
    </source>
</evidence>
<keyword evidence="1" id="KW-1185">Reference proteome</keyword>
<protein>
    <submittedName>
        <fullName evidence="2">Candidate secreted effector</fullName>
    </submittedName>
</protein>
<evidence type="ECO:0000313" key="2">
    <source>
        <dbReference type="WBParaSite" id="Minc3s09519g43282"/>
    </source>
</evidence>
<dbReference type="Proteomes" id="UP000887563">
    <property type="component" value="Unplaced"/>
</dbReference>
<dbReference type="WBParaSite" id="Minc3s09519g43282">
    <property type="protein sequence ID" value="Minc3s09519g43282"/>
    <property type="gene ID" value="Minc3s09519g43282"/>
</dbReference>
<accession>A0A914NZG0</accession>
<reference evidence="2" key="1">
    <citation type="submission" date="2022-11" db="UniProtKB">
        <authorList>
            <consortium name="WormBaseParasite"/>
        </authorList>
    </citation>
    <scope>IDENTIFICATION</scope>
</reference>
<name>A0A914NZG0_MELIC</name>
<dbReference type="AlphaFoldDB" id="A0A914NZG0"/>
<organism evidence="1 2">
    <name type="scientific">Meloidogyne incognita</name>
    <name type="common">Southern root-knot nematode worm</name>
    <name type="synonym">Oxyuris incognita</name>
    <dbReference type="NCBI Taxonomy" id="6306"/>
    <lineage>
        <taxon>Eukaryota</taxon>
        <taxon>Metazoa</taxon>
        <taxon>Ecdysozoa</taxon>
        <taxon>Nematoda</taxon>
        <taxon>Chromadorea</taxon>
        <taxon>Rhabditida</taxon>
        <taxon>Tylenchina</taxon>
        <taxon>Tylenchomorpha</taxon>
        <taxon>Tylenchoidea</taxon>
        <taxon>Meloidogynidae</taxon>
        <taxon>Meloidogyninae</taxon>
        <taxon>Meloidogyne</taxon>
        <taxon>Meloidogyne incognita group</taxon>
    </lineage>
</organism>
<sequence length="92" mass="11053">MSNFTGSRMLRVQTNVVLVDFPNLFGKSNHFILQRVIEKPKRDFKIITLGWFGKLSWFRKLSRGRRCCCWWWSDEVFIGQQNVVIRMLNRKS</sequence>
<proteinExistence type="predicted"/>